<dbReference type="Pfam" id="PF13768">
    <property type="entry name" value="VWA_3"/>
    <property type="match status" value="1"/>
</dbReference>
<evidence type="ECO:0000313" key="2">
    <source>
        <dbReference type="EMBL" id="QDU83636.1"/>
    </source>
</evidence>
<dbReference type="SUPFAM" id="SSF53300">
    <property type="entry name" value="vWA-like"/>
    <property type="match status" value="1"/>
</dbReference>
<dbReference type="InterPro" id="IPR016024">
    <property type="entry name" value="ARM-type_fold"/>
</dbReference>
<evidence type="ECO:0000313" key="3">
    <source>
        <dbReference type="Proteomes" id="UP000319342"/>
    </source>
</evidence>
<organism evidence="2 3">
    <name type="scientific">Rohdeia mirabilis</name>
    <dbReference type="NCBI Taxonomy" id="2528008"/>
    <lineage>
        <taxon>Bacteria</taxon>
        <taxon>Pseudomonadati</taxon>
        <taxon>Planctomycetota</taxon>
        <taxon>Planctomycetia</taxon>
        <taxon>Planctomycetia incertae sedis</taxon>
        <taxon>Rohdeia</taxon>
    </lineage>
</organism>
<feature type="domain" description="VWFA" evidence="1">
    <location>
        <begin position="366"/>
        <end position="477"/>
    </location>
</feature>
<protein>
    <recommendedName>
        <fullName evidence="1">VWFA domain-containing protein</fullName>
    </recommendedName>
</protein>
<dbReference type="Gene3D" id="3.40.50.410">
    <property type="entry name" value="von Willebrand factor, type A domain"/>
    <property type="match status" value="1"/>
</dbReference>
<dbReference type="InterPro" id="IPR011989">
    <property type="entry name" value="ARM-like"/>
</dbReference>
<dbReference type="AlphaFoldDB" id="A0A518CWN4"/>
<accession>A0A518CWN4</accession>
<dbReference type="Gene3D" id="1.25.10.10">
    <property type="entry name" value="Leucine-rich Repeat Variant"/>
    <property type="match status" value="2"/>
</dbReference>
<name>A0A518CWN4_9BACT</name>
<reference evidence="2 3" key="1">
    <citation type="submission" date="2019-02" db="EMBL/GenBank/DDBJ databases">
        <title>Deep-cultivation of Planctomycetes and their phenomic and genomic characterization uncovers novel biology.</title>
        <authorList>
            <person name="Wiegand S."/>
            <person name="Jogler M."/>
            <person name="Boedeker C."/>
            <person name="Pinto D."/>
            <person name="Vollmers J."/>
            <person name="Rivas-Marin E."/>
            <person name="Kohn T."/>
            <person name="Peeters S.H."/>
            <person name="Heuer A."/>
            <person name="Rast P."/>
            <person name="Oberbeckmann S."/>
            <person name="Bunk B."/>
            <person name="Jeske O."/>
            <person name="Meyerdierks A."/>
            <person name="Storesund J.E."/>
            <person name="Kallscheuer N."/>
            <person name="Luecker S."/>
            <person name="Lage O.M."/>
            <person name="Pohl T."/>
            <person name="Merkel B.J."/>
            <person name="Hornburger P."/>
            <person name="Mueller R.-W."/>
            <person name="Bruemmer F."/>
            <person name="Labrenz M."/>
            <person name="Spormann A.M."/>
            <person name="Op den Camp H."/>
            <person name="Overmann J."/>
            <person name="Amann R."/>
            <person name="Jetten M.S.M."/>
            <person name="Mascher T."/>
            <person name="Medema M.H."/>
            <person name="Devos D.P."/>
            <person name="Kaster A.-K."/>
            <person name="Ovreas L."/>
            <person name="Rohde M."/>
            <person name="Galperin M.Y."/>
            <person name="Jogler C."/>
        </authorList>
    </citation>
    <scope>NUCLEOTIDE SEQUENCE [LARGE SCALE GENOMIC DNA]</scope>
    <source>
        <strain evidence="2 3">Pla163</strain>
    </source>
</reference>
<evidence type="ECO:0000259" key="1">
    <source>
        <dbReference type="Pfam" id="PF13768"/>
    </source>
</evidence>
<dbReference type="Proteomes" id="UP000319342">
    <property type="component" value="Chromosome"/>
</dbReference>
<dbReference type="SUPFAM" id="SSF48371">
    <property type="entry name" value="ARM repeat"/>
    <property type="match status" value="1"/>
</dbReference>
<dbReference type="InterPro" id="IPR036465">
    <property type="entry name" value="vWFA_dom_sf"/>
</dbReference>
<proteinExistence type="predicted"/>
<keyword evidence="3" id="KW-1185">Reference proteome</keyword>
<gene>
    <name evidence="2" type="ORF">Pla163_07350</name>
</gene>
<dbReference type="InterPro" id="IPR002035">
    <property type="entry name" value="VWF_A"/>
</dbReference>
<sequence>MHMIRTLLAVPFLFLPLAGQDQNATAPRTSETTGPAVQDGKTYDELLEDVADDDARKRRVAVRRLSELGTPKAWERVLERLADPDAQVADEAQLRVADLTDDELWEDLVFGKLGTGHKDPLVRRRVLEALGRANAPLDVRTVVGLFKERDLEARRLLAFSLERLAAADGAGIGRIDDEGRTELVETLLRLASKEKDGGLRAAALLAAQRVEALVTPAAPLSRELAEDLLRKSKDTPAMVGALAALGRSADDAALALCVAAIGDEALAVRLQVVDSLFSARNRTAARGLVTVLESEPVPAVARRAVNALQRFSGLKFRTDPRPWRDWAEALSEDWAPEDRNLEGRGDGAGDESTVTKLVGLPIRSDRLAILIDMSGSMWQSRPDGRKTKDLVDVEVRRCLEGLPESARFNLVPYATEPGPYADELVAASPKKVAKALEWFEENEQRGKGNVWDAIEVALADPDVDTLVVMTDGAPTGGPHWNLELMVPLLLERNRFRHVTFDVLLTETSGGLVRHWEALSEATGGTCLEVSFDE</sequence>
<dbReference type="EMBL" id="CP036290">
    <property type="protein sequence ID" value="QDU83636.1"/>
    <property type="molecule type" value="Genomic_DNA"/>
</dbReference>